<dbReference type="AlphaFoldDB" id="A0AAD7B6C8"/>
<comment type="caution">
    <text evidence="1">The sequence shown here is derived from an EMBL/GenBank/DDBJ whole genome shotgun (WGS) entry which is preliminary data.</text>
</comment>
<reference evidence="1" key="1">
    <citation type="submission" date="2023-03" db="EMBL/GenBank/DDBJ databases">
        <title>Massive genome expansion in bonnet fungi (Mycena s.s.) driven by repeated elements and novel gene families across ecological guilds.</title>
        <authorList>
            <consortium name="Lawrence Berkeley National Laboratory"/>
            <person name="Harder C.B."/>
            <person name="Miyauchi S."/>
            <person name="Viragh M."/>
            <person name="Kuo A."/>
            <person name="Thoen E."/>
            <person name="Andreopoulos B."/>
            <person name="Lu D."/>
            <person name="Skrede I."/>
            <person name="Drula E."/>
            <person name="Henrissat B."/>
            <person name="Morin E."/>
            <person name="Kohler A."/>
            <person name="Barry K."/>
            <person name="LaButti K."/>
            <person name="Morin E."/>
            <person name="Salamov A."/>
            <person name="Lipzen A."/>
            <person name="Mereny Z."/>
            <person name="Hegedus B."/>
            <person name="Baldrian P."/>
            <person name="Stursova M."/>
            <person name="Weitz H."/>
            <person name="Taylor A."/>
            <person name="Grigoriev I.V."/>
            <person name="Nagy L.G."/>
            <person name="Martin F."/>
            <person name="Kauserud H."/>
        </authorList>
    </citation>
    <scope>NUCLEOTIDE SEQUENCE</scope>
    <source>
        <strain evidence="1">CBHHK067</strain>
    </source>
</reference>
<organism evidence="1 2">
    <name type="scientific">Mycena rosella</name>
    <name type="common">Pink bonnet</name>
    <name type="synonym">Agaricus rosellus</name>
    <dbReference type="NCBI Taxonomy" id="1033263"/>
    <lineage>
        <taxon>Eukaryota</taxon>
        <taxon>Fungi</taxon>
        <taxon>Dikarya</taxon>
        <taxon>Basidiomycota</taxon>
        <taxon>Agaricomycotina</taxon>
        <taxon>Agaricomycetes</taxon>
        <taxon>Agaricomycetidae</taxon>
        <taxon>Agaricales</taxon>
        <taxon>Marasmiineae</taxon>
        <taxon>Mycenaceae</taxon>
        <taxon>Mycena</taxon>
    </lineage>
</organism>
<evidence type="ECO:0000313" key="2">
    <source>
        <dbReference type="Proteomes" id="UP001221757"/>
    </source>
</evidence>
<dbReference type="EMBL" id="JARKIE010000947">
    <property type="protein sequence ID" value="KAJ7612062.1"/>
    <property type="molecule type" value="Genomic_DNA"/>
</dbReference>
<keyword evidence="2" id="KW-1185">Reference proteome</keyword>
<accession>A0AAD7B6C8</accession>
<proteinExistence type="predicted"/>
<evidence type="ECO:0000313" key="1">
    <source>
        <dbReference type="EMBL" id="KAJ7612062.1"/>
    </source>
</evidence>
<name>A0AAD7B6C8_MYCRO</name>
<dbReference type="Proteomes" id="UP001221757">
    <property type="component" value="Unassembled WGS sequence"/>
</dbReference>
<gene>
    <name evidence="1" type="ORF">B0H17DRAFT_1153398</name>
</gene>
<sequence>MASCRARMNFLFKARNGSMQNCATETWFGIVWVTLNGTFDDLPASAMNFIYSTVYHSPRGPMDEYGYLPTIEWYCYPDWFDQAHFWRAWIPKPSTSLRDVGVLPLLWYFEFDVSGFILFRPEFNNYVIVGDHHERFTQDLTLAYECIQSILGLRYLPALTPMPECFNLDLLLRANERIETYILVIRAKRAMLDALAFIYWWSETVTVLVRRAGSDHCGKDERLLSGRIRQTRSNTECSKGLEKPLFVPLVKIYGQGLGGGKKNGPDWKGYIIDCKYWRARAVSDSWRNAFIWKYHYKVLGDLAQSNATIIFYRYRPQAIGTRRKHTSSKTPPSYNSPHPKLETNLMRTWLIQALHYLARIKDHTSQIRSDQYRSWENGSIDQIIIMSQNEMTQMGKHAANMRRFSGNNYARTTNDHQQNHARTTNELRTELRTNYAQTTKELSTNYE</sequence>
<protein>
    <submittedName>
        <fullName evidence="1">Uncharacterized protein</fullName>
    </submittedName>
</protein>